<proteinExistence type="predicted"/>
<sequence>MQNKKYTNGLMMSIPSLYKAIEAFETEDQTMNAFSSNKISDVIVQ</sequence>
<keyword evidence="2" id="KW-1185">Reference proteome</keyword>
<evidence type="ECO:0000313" key="1">
    <source>
        <dbReference type="EMBL" id="VFJ14395.1"/>
    </source>
</evidence>
<dbReference type="KEGG" id="nfn:NFRAN_2073"/>
<gene>
    <name evidence="1" type="ORF">NFRAN_2073</name>
</gene>
<dbReference type="RefSeq" id="WP_172602229.1">
    <property type="nucleotide sequence ID" value="NZ_LR216287.1"/>
</dbReference>
<name>A0A484ICE7_9ARCH</name>
<organism evidence="1 2">
    <name type="scientific">Candidatus Nitrosocosmicus franklandianus</name>
    <dbReference type="NCBI Taxonomy" id="1798806"/>
    <lineage>
        <taxon>Archaea</taxon>
        <taxon>Nitrososphaerota</taxon>
        <taxon>Nitrososphaeria</taxon>
        <taxon>Nitrososphaerales</taxon>
        <taxon>Nitrososphaeraceae</taxon>
        <taxon>Candidatus Nitrosocosmicus</taxon>
    </lineage>
</organism>
<protein>
    <submittedName>
        <fullName evidence="1">Uncharacterized protein</fullName>
    </submittedName>
</protein>
<accession>A0A484ICE7</accession>
<dbReference type="EMBL" id="LR216287">
    <property type="protein sequence ID" value="VFJ14395.1"/>
    <property type="molecule type" value="Genomic_DNA"/>
</dbReference>
<evidence type="ECO:0000313" key="2">
    <source>
        <dbReference type="Proteomes" id="UP000294299"/>
    </source>
</evidence>
<dbReference type="Proteomes" id="UP000294299">
    <property type="component" value="Chromosome NFRAN"/>
</dbReference>
<dbReference type="GeneID" id="55648779"/>
<reference evidence="1 2" key="1">
    <citation type="submission" date="2019-02" db="EMBL/GenBank/DDBJ databases">
        <authorList>
            <person name="Lehtovirta-Morley E L."/>
        </authorList>
    </citation>
    <scope>NUCLEOTIDE SEQUENCE [LARGE SCALE GENOMIC DNA]</scope>
    <source>
        <strain evidence="1">NFRAN1</strain>
    </source>
</reference>
<dbReference type="AlphaFoldDB" id="A0A484ICE7"/>